<evidence type="ECO:0000259" key="7">
    <source>
        <dbReference type="Pfam" id="PF25121"/>
    </source>
</evidence>
<protein>
    <submittedName>
        <fullName evidence="8">NUC153 domain containing protein</fullName>
    </submittedName>
</protein>
<feature type="compositionally biased region" description="Acidic residues" evidence="5">
    <location>
        <begin position="499"/>
        <end position="513"/>
    </location>
</feature>
<comment type="similarity">
    <text evidence="2">Belongs to the ESF1 family.</text>
</comment>
<dbReference type="OrthoDB" id="431825at2759"/>
<dbReference type="InterPro" id="IPR012580">
    <property type="entry name" value="NUC153"/>
</dbReference>
<feature type="compositionally biased region" description="Acidic residues" evidence="5">
    <location>
        <begin position="475"/>
        <end position="484"/>
    </location>
</feature>
<feature type="compositionally biased region" description="Low complexity" evidence="5">
    <location>
        <begin position="12"/>
        <end position="24"/>
    </location>
</feature>
<feature type="compositionally biased region" description="Basic and acidic residues" evidence="5">
    <location>
        <begin position="89"/>
        <end position="100"/>
    </location>
</feature>
<dbReference type="Proteomes" id="UP000693970">
    <property type="component" value="Unassembled WGS sequence"/>
</dbReference>
<feature type="compositionally biased region" description="Basic and acidic residues" evidence="5">
    <location>
        <begin position="534"/>
        <end position="574"/>
    </location>
</feature>
<feature type="compositionally biased region" description="Basic and acidic residues" evidence="5">
    <location>
        <begin position="721"/>
        <end position="734"/>
    </location>
</feature>
<evidence type="ECO:0000313" key="9">
    <source>
        <dbReference type="Proteomes" id="UP000693970"/>
    </source>
</evidence>
<sequence length="797" mass="90211">MGKKTNKKSKTTKSANTKNDTTAAGGDPTKHQSSLEERFAAAESRPQFRAPKPSSNKVVLDERFSSVLTDPRFQLQEKDKYGRKKKKKEREETAKEELKEFYVVQKNQDDDDDDDKNIDKQVNDRAEKEQTALPNDDSSQSSSSSTETGREKAEDPASRIAYLTALSRGELDVSSSSDEDDSSQSSGEDDEEEQQGEDPVYGTVGVLDPSFRQDEEEVEISYDPSPYLVVTNMDWENIRAEDLFAVLSSFAPPGAVKKVQVYQSDFGMERMEKDKLYGPTGIWKKKKVNRNHQDSEENENSGVSEVAEKIDDSGSDRSDDEEEVSIESTIKLQVEDVEESDFDPEKLRAYEASKLKYYFAIVQFAQPEHADLVYQEVDGMEFERSSAAMDLRTIPPQEVPNVTTDRPLRDEATSIPGNYQPPEFVVSALQQTNVQCTWDQGDTERERKLTKYASAGWRDEYEHDDLKAYLASDPSSDEDSDDEDKVAKASKMRKLLGLESDDGEDDSDQDDDLNDRSDSSSNGEEGVIATGEAMSKEIKYVPGKKDLEEKIRTKLASDMDEPKELTPWEKYQEKRKQKRKERRQATRGHKKVDGSDDSDGEDNRDKNRRERDEKKNRNPRKGDDDDFFMDDDGEGGESVGEAPNTEKKAREELELLLAGEHEEEQARDYDIRGIERMERNKGKKLKGSRKRKEAKVAADVSGTDFKVNVHDDRFKAVLDGSDDRFGIDKTDPNFKDTSAMREILSEQSKRRKKKRKLSSSDQPSKIVPDVNSESTDKTSGASALSTLVQRLKSRVTN</sequence>
<keyword evidence="4" id="KW-0539">Nucleus</keyword>
<reference evidence="8" key="1">
    <citation type="journal article" date="2021" name="Sci. Rep.">
        <title>Diploid genomic architecture of Nitzschia inconspicua, an elite biomass production diatom.</title>
        <authorList>
            <person name="Oliver A."/>
            <person name="Podell S."/>
            <person name="Pinowska A."/>
            <person name="Traller J.C."/>
            <person name="Smith S.R."/>
            <person name="McClure R."/>
            <person name="Beliaev A."/>
            <person name="Bohutskyi P."/>
            <person name="Hill E.A."/>
            <person name="Rabines A."/>
            <person name="Zheng H."/>
            <person name="Allen L.Z."/>
            <person name="Kuo A."/>
            <person name="Grigoriev I.V."/>
            <person name="Allen A.E."/>
            <person name="Hazlebeck D."/>
            <person name="Allen E.E."/>
        </authorList>
    </citation>
    <scope>NUCLEOTIDE SEQUENCE</scope>
    <source>
        <strain evidence="8">Hildebrandi</strain>
    </source>
</reference>
<feature type="compositionally biased region" description="Basic and acidic residues" evidence="5">
    <location>
        <begin position="148"/>
        <end position="157"/>
    </location>
</feature>
<feature type="region of interest" description="Disordered" evidence="5">
    <location>
        <begin position="721"/>
        <end position="797"/>
    </location>
</feature>
<feature type="compositionally biased region" description="Acidic residues" evidence="5">
    <location>
        <begin position="177"/>
        <end position="196"/>
    </location>
</feature>
<dbReference type="EMBL" id="JAGRRH010000009">
    <property type="protein sequence ID" value="KAG7364537.1"/>
    <property type="molecule type" value="Genomic_DNA"/>
</dbReference>
<feature type="region of interest" description="Disordered" evidence="5">
    <location>
        <begin position="393"/>
        <end position="421"/>
    </location>
</feature>
<evidence type="ECO:0000256" key="2">
    <source>
        <dbReference type="ARBA" id="ARBA00009087"/>
    </source>
</evidence>
<dbReference type="GO" id="GO:0006364">
    <property type="term" value="P:rRNA processing"/>
    <property type="evidence" value="ECO:0007669"/>
    <property type="project" value="InterPro"/>
</dbReference>
<dbReference type="PANTHER" id="PTHR12202:SF0">
    <property type="entry name" value="ESF1 HOMOLOG"/>
    <property type="match status" value="1"/>
</dbReference>
<dbReference type="PANTHER" id="PTHR12202">
    <property type="entry name" value="ESF1 HOMOLOG"/>
    <property type="match status" value="1"/>
</dbReference>
<evidence type="ECO:0000256" key="3">
    <source>
        <dbReference type="ARBA" id="ARBA00023054"/>
    </source>
</evidence>
<feature type="compositionally biased region" description="Polar residues" evidence="5">
    <location>
        <begin position="771"/>
        <end position="797"/>
    </location>
</feature>
<dbReference type="Pfam" id="PF25121">
    <property type="entry name" value="RRM_ESF1"/>
    <property type="match status" value="2"/>
</dbReference>
<feature type="compositionally biased region" description="Basic residues" evidence="5">
    <location>
        <begin position="1"/>
        <end position="11"/>
    </location>
</feature>
<comment type="subcellular location">
    <subcellularLocation>
        <location evidence="1">Nucleus</location>
        <location evidence="1">Nucleolus</location>
    </subcellularLocation>
</comment>
<keyword evidence="9" id="KW-1185">Reference proteome</keyword>
<feature type="compositionally biased region" description="Basic and acidic residues" evidence="5">
    <location>
        <begin position="664"/>
        <end position="680"/>
    </location>
</feature>
<evidence type="ECO:0000256" key="4">
    <source>
        <dbReference type="ARBA" id="ARBA00023242"/>
    </source>
</evidence>
<gene>
    <name evidence="8" type="ORF">IV203_037739</name>
</gene>
<dbReference type="InterPro" id="IPR039754">
    <property type="entry name" value="Esf1"/>
</dbReference>
<dbReference type="Pfam" id="PF08159">
    <property type="entry name" value="NUC153"/>
    <property type="match status" value="1"/>
</dbReference>
<feature type="region of interest" description="Disordered" evidence="5">
    <location>
        <begin position="1"/>
        <end position="218"/>
    </location>
</feature>
<feature type="compositionally biased region" description="Acidic residues" evidence="5">
    <location>
        <begin position="624"/>
        <end position="635"/>
    </location>
</feature>
<feature type="domain" description="ESF1 RRM" evidence="7">
    <location>
        <begin position="325"/>
        <end position="397"/>
    </location>
</feature>
<evidence type="ECO:0000259" key="6">
    <source>
        <dbReference type="Pfam" id="PF08159"/>
    </source>
</evidence>
<keyword evidence="3" id="KW-0175">Coiled coil</keyword>
<feature type="compositionally biased region" description="Basic residues" evidence="5">
    <location>
        <begin position="575"/>
        <end position="590"/>
    </location>
</feature>
<dbReference type="AlphaFoldDB" id="A0A9K3LLX3"/>
<dbReference type="GO" id="GO:0003723">
    <property type="term" value="F:RNA binding"/>
    <property type="evidence" value="ECO:0007669"/>
    <property type="project" value="TreeGrafter"/>
</dbReference>
<proteinExistence type="inferred from homology"/>
<accession>A0A9K3LLX3</accession>
<evidence type="ECO:0000313" key="8">
    <source>
        <dbReference type="EMBL" id="KAG7364537.1"/>
    </source>
</evidence>
<feature type="compositionally biased region" description="Basic and acidic residues" evidence="5">
    <location>
        <begin position="117"/>
        <end position="130"/>
    </location>
</feature>
<feature type="compositionally biased region" description="Basic and acidic residues" evidence="5">
    <location>
        <begin position="28"/>
        <end position="40"/>
    </location>
</feature>
<comment type="caution">
    <text evidence="8">The sequence shown here is derived from an EMBL/GenBank/DDBJ whole genome shotgun (WGS) entry which is preliminary data.</text>
</comment>
<feature type="region of interest" description="Disordered" evidence="5">
    <location>
        <begin position="287"/>
        <end position="327"/>
    </location>
</feature>
<feature type="domain" description="NUC153" evidence="6">
    <location>
        <begin position="711"/>
        <end position="740"/>
    </location>
</feature>
<evidence type="ECO:0000256" key="1">
    <source>
        <dbReference type="ARBA" id="ARBA00004604"/>
    </source>
</evidence>
<feature type="region of interest" description="Disordered" evidence="5">
    <location>
        <begin position="468"/>
        <end position="699"/>
    </location>
</feature>
<evidence type="ECO:0000256" key="5">
    <source>
        <dbReference type="SAM" id="MobiDB-lite"/>
    </source>
</evidence>
<name>A0A9K3LLX3_9STRA</name>
<feature type="compositionally biased region" description="Basic and acidic residues" evidence="5">
    <location>
        <begin position="644"/>
        <end position="653"/>
    </location>
</feature>
<dbReference type="InterPro" id="IPR056750">
    <property type="entry name" value="RRM_ESF1"/>
</dbReference>
<feature type="compositionally biased region" description="Basic and acidic residues" evidence="5">
    <location>
        <begin position="601"/>
        <end position="623"/>
    </location>
</feature>
<dbReference type="GO" id="GO:0005730">
    <property type="term" value="C:nucleolus"/>
    <property type="evidence" value="ECO:0007669"/>
    <property type="project" value="UniProtKB-SubCell"/>
</dbReference>
<organism evidence="8 9">
    <name type="scientific">Nitzschia inconspicua</name>
    <dbReference type="NCBI Taxonomy" id="303405"/>
    <lineage>
        <taxon>Eukaryota</taxon>
        <taxon>Sar</taxon>
        <taxon>Stramenopiles</taxon>
        <taxon>Ochrophyta</taxon>
        <taxon>Bacillariophyta</taxon>
        <taxon>Bacillariophyceae</taxon>
        <taxon>Bacillariophycidae</taxon>
        <taxon>Bacillariales</taxon>
        <taxon>Bacillariaceae</taxon>
        <taxon>Nitzschia</taxon>
    </lineage>
</organism>
<feature type="compositionally biased region" description="Basic and acidic residues" evidence="5">
    <location>
        <begin position="306"/>
        <end position="317"/>
    </location>
</feature>
<feature type="domain" description="ESF1 RRM" evidence="7">
    <location>
        <begin position="228"/>
        <end position="301"/>
    </location>
</feature>
<reference evidence="8" key="2">
    <citation type="submission" date="2021-04" db="EMBL/GenBank/DDBJ databases">
        <authorList>
            <person name="Podell S."/>
        </authorList>
    </citation>
    <scope>NUCLEOTIDE SEQUENCE</scope>
    <source>
        <strain evidence="8">Hildebrandi</strain>
    </source>
</reference>
<feature type="compositionally biased region" description="Basic residues" evidence="5">
    <location>
        <begin position="681"/>
        <end position="693"/>
    </location>
</feature>